<evidence type="ECO:0000313" key="2">
    <source>
        <dbReference type="Proteomes" id="UP000078200"/>
    </source>
</evidence>
<dbReference type="AlphaFoldDB" id="A0A1A9VAZ0"/>
<reference evidence="1" key="1">
    <citation type="submission" date="2020-05" db="UniProtKB">
        <authorList>
            <consortium name="EnsemblMetazoa"/>
        </authorList>
    </citation>
    <scope>IDENTIFICATION</scope>
    <source>
        <strain evidence="1">TTRI</strain>
    </source>
</reference>
<keyword evidence="2" id="KW-1185">Reference proteome</keyword>
<dbReference type="EnsemblMetazoa" id="GAUT031457-RA">
    <property type="protein sequence ID" value="GAUT031457-PA"/>
    <property type="gene ID" value="GAUT031457"/>
</dbReference>
<proteinExistence type="predicted"/>
<dbReference type="VEuPathDB" id="VectorBase:GAUT031457"/>
<name>A0A1A9VAZ0_GLOAU</name>
<accession>A0A1A9VAZ0</accession>
<dbReference type="Proteomes" id="UP000078200">
    <property type="component" value="Unassembled WGS sequence"/>
</dbReference>
<protein>
    <submittedName>
        <fullName evidence="1">Uncharacterized protein</fullName>
    </submittedName>
</protein>
<sequence length="119" mass="14041">MFSALHAAAKLMDFSSTFRIMIKHHNRHLTFNNTVENYYMQLTVVLTYLMSFTALKMLDERDTICFISSGVTNPFRFTPFTEKLFQLFKEILTFCDDQQQRTQLARICVTRIPIDQITE</sequence>
<organism evidence="1 2">
    <name type="scientific">Glossina austeni</name>
    <name type="common">Savannah tsetse fly</name>
    <dbReference type="NCBI Taxonomy" id="7395"/>
    <lineage>
        <taxon>Eukaryota</taxon>
        <taxon>Metazoa</taxon>
        <taxon>Ecdysozoa</taxon>
        <taxon>Arthropoda</taxon>
        <taxon>Hexapoda</taxon>
        <taxon>Insecta</taxon>
        <taxon>Pterygota</taxon>
        <taxon>Neoptera</taxon>
        <taxon>Endopterygota</taxon>
        <taxon>Diptera</taxon>
        <taxon>Brachycera</taxon>
        <taxon>Muscomorpha</taxon>
        <taxon>Hippoboscoidea</taxon>
        <taxon>Glossinidae</taxon>
        <taxon>Glossina</taxon>
    </lineage>
</organism>
<evidence type="ECO:0000313" key="1">
    <source>
        <dbReference type="EnsemblMetazoa" id="GAUT031457-PA"/>
    </source>
</evidence>